<dbReference type="SUPFAM" id="SSF53649">
    <property type="entry name" value="Alkaline phosphatase-like"/>
    <property type="match status" value="1"/>
</dbReference>
<reference evidence="13" key="2">
    <citation type="submission" date="2025-08" db="UniProtKB">
        <authorList>
            <consortium name="Ensembl"/>
        </authorList>
    </citation>
    <scope>IDENTIFICATION</scope>
</reference>
<evidence type="ECO:0000313" key="13">
    <source>
        <dbReference type="Ensembl" id="ENSECRP00000016846.1"/>
    </source>
</evidence>
<proteinExistence type="inferred from homology"/>
<dbReference type="InterPro" id="IPR039524">
    <property type="entry name" value="PIGO/GPI13"/>
</dbReference>
<evidence type="ECO:0000256" key="6">
    <source>
        <dbReference type="ARBA" id="ARBA00022692"/>
    </source>
</evidence>
<keyword evidence="14" id="KW-1185">Reference proteome</keyword>
<dbReference type="Pfam" id="PF01663">
    <property type="entry name" value="Phosphodiest"/>
    <property type="match status" value="1"/>
</dbReference>
<sequence>MPALSFLDILKFVLMASLCPHIFILCNAGKRVVFMGDDTWDSLFPKHFQQSFPFPSFNVKDLHTVDNGILKHLYPSMKRKDWDIIIAHFLGVDHCGHRYGPDHPAMAEKLTQMDQVIRSVARLIENDTLLVVFGDHGMTDTGDHGGESQKETDAALFLYTPSMLVSTEQGLAEPMVVPQIDLTPTLALLLGIPIPYSSIGKVMVQLIPSGDLFDHNAQELQQAEALFVNAKQVNRFLETYSLVAKHLPQETLDHLQDMYLKATKNYIMLRDAFATHSPLNSQELKKLISDFHVYLVSVQEMCKVSWAQFHSLQIIVGIIVLVGSCVVCFIVSEFASIVESSYKELLFLAVFTGAFASGTVAIFQFFWLEFEAFSVLGTFTVVAQVAFLWKFNHLKNSNRYFLNRAVNIINTALKGELQMTSPLIVFMVFLLRCASLFSDSYIVAEEQVVSFLLSSLGLFILVHLTWYGNLLHSFIDGFKTTNPGMSSQQMAFVKDKKTMHVLVACVALLMFSLCLSHVFHGCRDEQVICTPSLFLAPLCTLQDVQLRNIHYVLSVCSLLTSYYLVRRWLCYYGNFNSHSLAVFVARFELPLLVVCICLFWAVSSTPEESFVNWQQFIRLASSVFPRVAFVLFCLGIAAVFWNPLTVFVKPKVLSEEGPITQSYRASGCVSPQAELQHLIPHIYQCMRRSYQVPKEEGESLKDEYYQPTVEAFGLGTVYSAPMLLILVLFQLLLALLHPEGLALSFLLMLLEAFAILQIHSKTSSLYRCRLYSDKFSVPWCVVLMWALASTQFFYATGHLPTFPSIQWNAAFIGFSEGHSNQVLPALLVLLNTFSSCILLAVSCPLLLFWPLICEPSNTAKSGSKLGELKSDNIPVMEMKLRDNPEYFSRALLQLMARYLFIHGAQLLASVCAAAILKRHLMVWKVFAPKLLFEASGFLVTSLFVIISLILIMRVDVCLTRWVKQLIPVDSR</sequence>
<dbReference type="Proteomes" id="UP000694620">
    <property type="component" value="Chromosome 7"/>
</dbReference>
<keyword evidence="8 11" id="KW-1133">Transmembrane helix</keyword>
<evidence type="ECO:0000256" key="9">
    <source>
        <dbReference type="ARBA" id="ARBA00023136"/>
    </source>
</evidence>
<name>A0A8C4SIL5_ERPCA</name>
<evidence type="ECO:0000256" key="1">
    <source>
        <dbReference type="ARBA" id="ARBA00004477"/>
    </source>
</evidence>
<keyword evidence="5" id="KW-0808">Transferase</keyword>
<feature type="transmembrane region" description="Helical" evidence="11">
    <location>
        <begin position="314"/>
        <end position="338"/>
    </location>
</feature>
<dbReference type="InterPro" id="IPR017850">
    <property type="entry name" value="Alkaline_phosphatase_core_sf"/>
</dbReference>
<evidence type="ECO:0000256" key="4">
    <source>
        <dbReference type="ARBA" id="ARBA00022502"/>
    </source>
</evidence>
<comment type="subcellular location">
    <subcellularLocation>
        <location evidence="1">Endoplasmic reticulum membrane</location>
        <topology evidence="1">Multi-pass membrane protein</topology>
    </subcellularLocation>
</comment>
<dbReference type="Gene3D" id="3.40.720.10">
    <property type="entry name" value="Alkaline Phosphatase, subunit A"/>
    <property type="match status" value="1"/>
</dbReference>
<reference evidence="13" key="3">
    <citation type="submission" date="2025-09" db="UniProtKB">
        <authorList>
            <consortium name="Ensembl"/>
        </authorList>
    </citation>
    <scope>IDENTIFICATION</scope>
</reference>
<keyword evidence="4" id="KW-0337">GPI-anchor biosynthesis</keyword>
<dbReference type="GO" id="GO:0006506">
    <property type="term" value="P:GPI anchor biosynthetic process"/>
    <property type="evidence" value="ECO:0007669"/>
    <property type="project" value="UniProtKB-UniPathway"/>
</dbReference>
<feature type="transmembrane region" description="Helical" evidence="11">
    <location>
        <begin position="548"/>
        <end position="565"/>
    </location>
</feature>
<feature type="transmembrane region" description="Helical" evidence="11">
    <location>
        <begin position="740"/>
        <end position="756"/>
    </location>
</feature>
<evidence type="ECO:0000256" key="7">
    <source>
        <dbReference type="ARBA" id="ARBA00022824"/>
    </source>
</evidence>
<evidence type="ECO:0000256" key="2">
    <source>
        <dbReference type="ARBA" id="ARBA00004687"/>
    </source>
</evidence>
<accession>A0A8C4SIL5</accession>
<keyword evidence="10" id="KW-0325">Glycoprotein</keyword>
<evidence type="ECO:0000256" key="3">
    <source>
        <dbReference type="ARBA" id="ARBA00008695"/>
    </source>
</evidence>
<evidence type="ECO:0000256" key="10">
    <source>
        <dbReference type="ARBA" id="ARBA00023180"/>
    </source>
</evidence>
<feature type="transmembrane region" description="Helical" evidence="11">
    <location>
        <begin position="345"/>
        <end position="366"/>
    </location>
</feature>
<feature type="chain" id="PRO_5034258947" evidence="12">
    <location>
        <begin position="29"/>
        <end position="971"/>
    </location>
</feature>
<reference evidence="13" key="1">
    <citation type="submission" date="2021-06" db="EMBL/GenBank/DDBJ databases">
        <authorList>
            <consortium name="Wellcome Sanger Institute Data Sharing"/>
        </authorList>
    </citation>
    <scope>NUCLEOTIDE SEQUENCE [LARGE SCALE GENOMIC DNA]</scope>
</reference>
<dbReference type="GeneTree" id="ENSGT00910000144278"/>
<feature type="signal peptide" evidence="12">
    <location>
        <begin position="1"/>
        <end position="28"/>
    </location>
</feature>
<feature type="transmembrane region" description="Helical" evidence="11">
    <location>
        <begin position="372"/>
        <end position="389"/>
    </location>
</feature>
<feature type="transmembrane region" description="Helical" evidence="11">
    <location>
        <begin position="623"/>
        <end position="641"/>
    </location>
</feature>
<dbReference type="InterPro" id="IPR037675">
    <property type="entry name" value="PIG-O_N"/>
</dbReference>
<dbReference type="PANTHER" id="PTHR23071">
    <property type="entry name" value="PHOSPHATIDYLINOSITOL GLYCAN"/>
    <property type="match status" value="1"/>
</dbReference>
<dbReference type="Ensembl" id="ENSECRT00000017145.1">
    <property type="protein sequence ID" value="ENSECRP00000016846.1"/>
    <property type="gene ID" value="ENSECRG00000011188.1"/>
</dbReference>
<dbReference type="GO" id="GO:0005789">
    <property type="term" value="C:endoplasmic reticulum membrane"/>
    <property type="evidence" value="ECO:0007669"/>
    <property type="project" value="UniProtKB-SubCell"/>
</dbReference>
<feature type="transmembrane region" description="Helical" evidence="11">
    <location>
        <begin position="711"/>
        <end position="734"/>
    </location>
</feature>
<feature type="transmembrane region" description="Helical" evidence="11">
    <location>
        <begin position="777"/>
        <end position="794"/>
    </location>
</feature>
<feature type="transmembrane region" description="Helical" evidence="11">
    <location>
        <begin position="825"/>
        <end position="852"/>
    </location>
</feature>
<dbReference type="UniPathway" id="UPA00196"/>
<comment type="similarity">
    <text evidence="3">Belongs to the PIGG/PIGN/PIGO family. PIGO subfamily.</text>
</comment>
<evidence type="ECO:0000256" key="8">
    <source>
        <dbReference type="ARBA" id="ARBA00022989"/>
    </source>
</evidence>
<dbReference type="InterPro" id="IPR002591">
    <property type="entry name" value="Phosphodiest/P_Trfase"/>
</dbReference>
<evidence type="ECO:0000256" key="12">
    <source>
        <dbReference type="SAM" id="SignalP"/>
    </source>
</evidence>
<keyword evidence="12" id="KW-0732">Signal</keyword>
<feature type="transmembrane region" description="Helical" evidence="11">
    <location>
        <begin position="577"/>
        <end position="603"/>
    </location>
</feature>
<keyword evidence="7" id="KW-0256">Endoplasmic reticulum</keyword>
<dbReference type="PANTHER" id="PTHR23071:SF1">
    <property type="entry name" value="GPI ETHANOLAMINE PHOSPHATE TRANSFERASE 3"/>
    <property type="match status" value="1"/>
</dbReference>
<feature type="transmembrane region" description="Helical" evidence="11">
    <location>
        <begin position="898"/>
        <end position="916"/>
    </location>
</feature>
<protein>
    <submittedName>
        <fullName evidence="13">Phosphatidylinositol glycan anchor biosynthesis, class O</fullName>
    </submittedName>
</protein>
<evidence type="ECO:0000313" key="14">
    <source>
        <dbReference type="Proteomes" id="UP000694620"/>
    </source>
</evidence>
<dbReference type="AlphaFoldDB" id="A0A8C4SIL5"/>
<evidence type="ECO:0000256" key="11">
    <source>
        <dbReference type="SAM" id="Phobius"/>
    </source>
</evidence>
<dbReference type="GO" id="GO:0051377">
    <property type="term" value="F:mannose-ethanolamine phosphotransferase activity"/>
    <property type="evidence" value="ECO:0007669"/>
    <property type="project" value="InterPro"/>
</dbReference>
<comment type="pathway">
    <text evidence="2">Glycolipid biosynthesis; glycosylphosphatidylinositol-anchor biosynthesis.</text>
</comment>
<feature type="transmembrane region" description="Helical" evidence="11">
    <location>
        <begin position="456"/>
        <end position="478"/>
    </location>
</feature>
<feature type="transmembrane region" description="Helical" evidence="11">
    <location>
        <begin position="936"/>
        <end position="954"/>
    </location>
</feature>
<evidence type="ECO:0000256" key="5">
    <source>
        <dbReference type="ARBA" id="ARBA00022679"/>
    </source>
</evidence>
<feature type="transmembrane region" description="Helical" evidence="11">
    <location>
        <begin position="499"/>
        <end position="519"/>
    </location>
</feature>
<dbReference type="CDD" id="cd16023">
    <property type="entry name" value="GPI_EPT_3"/>
    <property type="match status" value="1"/>
</dbReference>
<keyword evidence="6 11" id="KW-0812">Transmembrane</keyword>
<keyword evidence="9 11" id="KW-0472">Membrane</keyword>
<organism evidence="13 14">
    <name type="scientific">Erpetoichthys calabaricus</name>
    <name type="common">Rope fish</name>
    <name type="synonym">Calamoichthys calabaricus</name>
    <dbReference type="NCBI Taxonomy" id="27687"/>
    <lineage>
        <taxon>Eukaryota</taxon>
        <taxon>Metazoa</taxon>
        <taxon>Chordata</taxon>
        <taxon>Craniata</taxon>
        <taxon>Vertebrata</taxon>
        <taxon>Euteleostomi</taxon>
        <taxon>Actinopterygii</taxon>
        <taxon>Polypteriformes</taxon>
        <taxon>Polypteridae</taxon>
        <taxon>Erpetoichthys</taxon>
    </lineage>
</organism>